<organism evidence="3 4">
    <name type="scientific">Prunus dulcis</name>
    <name type="common">Almond</name>
    <name type="synonym">Amygdalus dulcis</name>
    <dbReference type="NCBI Taxonomy" id="3755"/>
    <lineage>
        <taxon>Eukaryota</taxon>
        <taxon>Viridiplantae</taxon>
        <taxon>Streptophyta</taxon>
        <taxon>Embryophyta</taxon>
        <taxon>Tracheophyta</taxon>
        <taxon>Spermatophyta</taxon>
        <taxon>Magnoliopsida</taxon>
        <taxon>eudicotyledons</taxon>
        <taxon>Gunneridae</taxon>
        <taxon>Pentapetalae</taxon>
        <taxon>rosids</taxon>
        <taxon>fabids</taxon>
        <taxon>Rosales</taxon>
        <taxon>Rosaceae</taxon>
        <taxon>Amygdaloideae</taxon>
        <taxon>Amygdaleae</taxon>
        <taxon>Prunus</taxon>
    </lineage>
</organism>
<dbReference type="InterPro" id="IPR036393">
    <property type="entry name" value="AceGlu_kinase-like_sf"/>
</dbReference>
<evidence type="ECO:0000256" key="2">
    <source>
        <dbReference type="ARBA" id="ARBA00023315"/>
    </source>
</evidence>
<evidence type="ECO:0000313" key="3">
    <source>
        <dbReference type="EMBL" id="VVA23384.1"/>
    </source>
</evidence>
<evidence type="ECO:0000313" key="4">
    <source>
        <dbReference type="Proteomes" id="UP000327085"/>
    </source>
</evidence>
<keyword evidence="1" id="KW-0808">Transferase</keyword>
<dbReference type="AlphaFoldDB" id="A0A5E4F5N7"/>
<dbReference type="Gramene" id="VVA23384">
    <property type="protein sequence ID" value="VVA23384"/>
    <property type="gene ID" value="Prudul26B035606"/>
</dbReference>
<reference evidence="4" key="1">
    <citation type="journal article" date="2020" name="Plant J.">
        <title>Transposons played a major role in the diversification between the closely related almond and peach genomes: results from the almond genome sequence.</title>
        <authorList>
            <person name="Alioto T."/>
            <person name="Alexiou K.G."/>
            <person name="Bardil A."/>
            <person name="Barteri F."/>
            <person name="Castanera R."/>
            <person name="Cruz F."/>
            <person name="Dhingra A."/>
            <person name="Duval H."/>
            <person name="Fernandez I Marti A."/>
            <person name="Frias L."/>
            <person name="Galan B."/>
            <person name="Garcia J.L."/>
            <person name="Howad W."/>
            <person name="Gomez-Garrido J."/>
            <person name="Gut M."/>
            <person name="Julca I."/>
            <person name="Morata J."/>
            <person name="Puigdomenech P."/>
            <person name="Ribeca P."/>
            <person name="Rubio Cabetas M.J."/>
            <person name="Vlasova A."/>
            <person name="Wirthensohn M."/>
            <person name="Garcia-Mas J."/>
            <person name="Gabaldon T."/>
            <person name="Casacuberta J.M."/>
            <person name="Arus P."/>
        </authorList>
    </citation>
    <scope>NUCLEOTIDE SEQUENCE [LARGE SCALE GENOMIC DNA]</scope>
    <source>
        <strain evidence="4">cv. Texas</strain>
    </source>
</reference>
<feature type="non-terminal residue" evidence="3">
    <location>
        <position position="120"/>
    </location>
</feature>
<dbReference type="Gene3D" id="3.40.1160.10">
    <property type="entry name" value="Acetylglutamate kinase-like"/>
    <property type="match status" value="1"/>
</dbReference>
<dbReference type="GO" id="GO:0005737">
    <property type="term" value="C:cytoplasm"/>
    <property type="evidence" value="ECO:0007669"/>
    <property type="project" value="InterPro"/>
</dbReference>
<name>A0A5E4F5N7_PRUDU</name>
<protein>
    <submittedName>
        <fullName evidence="3">Uncharacterized protein</fullName>
    </submittedName>
</protein>
<dbReference type="InterPro" id="IPR010167">
    <property type="entry name" value="NH2A_AcTrfase"/>
</dbReference>
<dbReference type="EMBL" id="CABIKO010000070">
    <property type="protein sequence ID" value="VVA23384.1"/>
    <property type="molecule type" value="Genomic_DNA"/>
</dbReference>
<dbReference type="GO" id="GO:0006526">
    <property type="term" value="P:L-arginine biosynthetic process"/>
    <property type="evidence" value="ECO:0007669"/>
    <property type="project" value="InterPro"/>
</dbReference>
<dbReference type="GO" id="GO:0004042">
    <property type="term" value="F:L-glutamate N-acetyltransferase activity"/>
    <property type="evidence" value="ECO:0007669"/>
    <property type="project" value="InterPro"/>
</dbReference>
<gene>
    <name evidence="3" type="ORF">ALMOND_2B035606</name>
</gene>
<dbReference type="PANTHER" id="PTHR30602:SF12">
    <property type="entry name" value="AMINO-ACID ACETYLTRANSFERASE NAGS1, CHLOROPLASTIC-RELATED"/>
    <property type="match status" value="1"/>
</dbReference>
<proteinExistence type="predicted"/>
<dbReference type="Proteomes" id="UP000327085">
    <property type="component" value="Chromosome 6"/>
</dbReference>
<dbReference type="InParanoid" id="A0A5E4F5N7"/>
<evidence type="ECO:0000256" key="1">
    <source>
        <dbReference type="ARBA" id="ARBA00022679"/>
    </source>
</evidence>
<sequence>MAATYSSLETHRRLAAITTKLPSPRHCSLTIAERSSRLAMVNNGRAEGRMGISLKCSNAYGPVIEESDSDCEKYNCMEDEQFVRWFREAWPYLWAHRGGTFVVILSGEMVSSPHLGPILK</sequence>
<accession>A0A5E4F5N7</accession>
<keyword evidence="2" id="KW-0012">Acyltransferase</keyword>
<dbReference type="PANTHER" id="PTHR30602">
    <property type="entry name" value="AMINO-ACID ACETYLTRANSFERASE"/>
    <property type="match status" value="1"/>
</dbReference>